<organism evidence="4 5">
    <name type="scientific">Schistosoma haematobium</name>
    <name type="common">Blood fluke</name>
    <dbReference type="NCBI Taxonomy" id="6185"/>
    <lineage>
        <taxon>Eukaryota</taxon>
        <taxon>Metazoa</taxon>
        <taxon>Spiralia</taxon>
        <taxon>Lophotrochozoa</taxon>
        <taxon>Platyhelminthes</taxon>
        <taxon>Trematoda</taxon>
        <taxon>Digenea</taxon>
        <taxon>Strigeidida</taxon>
        <taxon>Schistosomatoidea</taxon>
        <taxon>Schistosomatidae</taxon>
        <taxon>Schistosoma</taxon>
    </lineage>
</organism>
<dbReference type="EMBL" id="AMPZ03000001">
    <property type="protein sequence ID" value="KAH9594291.1"/>
    <property type="molecule type" value="Genomic_DNA"/>
</dbReference>
<dbReference type="PROSITE" id="PS51263">
    <property type="entry name" value="ADF_H"/>
    <property type="match status" value="1"/>
</dbReference>
<keyword evidence="2" id="KW-0009">Actin-binding</keyword>
<keyword evidence="5" id="KW-1185">Reference proteome</keyword>
<dbReference type="Proteomes" id="UP000471633">
    <property type="component" value="Unassembled WGS sequence"/>
</dbReference>
<dbReference type="Gene3D" id="3.40.20.10">
    <property type="entry name" value="Severin"/>
    <property type="match status" value="1"/>
</dbReference>
<dbReference type="InterPro" id="IPR002108">
    <property type="entry name" value="ADF-H"/>
</dbReference>
<dbReference type="GO" id="GO:0030042">
    <property type="term" value="P:actin filament depolymerization"/>
    <property type="evidence" value="ECO:0007669"/>
    <property type="project" value="InterPro"/>
</dbReference>
<proteinExistence type="inferred from homology"/>
<dbReference type="GeneID" id="58546726"/>
<dbReference type="SMART" id="SM00102">
    <property type="entry name" value="ADF"/>
    <property type="match status" value="1"/>
</dbReference>
<evidence type="ECO:0000313" key="5">
    <source>
        <dbReference type="Proteomes" id="UP000471633"/>
    </source>
</evidence>
<dbReference type="GO" id="GO:0015629">
    <property type="term" value="C:actin cytoskeleton"/>
    <property type="evidence" value="ECO:0007669"/>
    <property type="project" value="InterPro"/>
</dbReference>
<reference evidence="4" key="3">
    <citation type="submission" date="2021-06" db="EMBL/GenBank/DDBJ databases">
        <title>Chromosome-level genome assembly for S. haematobium.</title>
        <authorList>
            <person name="Stroehlein A.J."/>
        </authorList>
    </citation>
    <scope>NUCLEOTIDE SEQUENCE</scope>
</reference>
<dbReference type="RefSeq" id="XP_035586133.2">
    <property type="nucleotide sequence ID" value="XM_035733841.2"/>
</dbReference>
<evidence type="ECO:0000256" key="2">
    <source>
        <dbReference type="ARBA" id="ARBA00023203"/>
    </source>
</evidence>
<dbReference type="InterPro" id="IPR029006">
    <property type="entry name" value="ADF-H/Gelsolin-like_dom_sf"/>
</dbReference>
<reference evidence="4" key="1">
    <citation type="journal article" date="2012" name="Nat. Genet.">
        <title>Whole-genome sequence of Schistosoma haematobium.</title>
        <authorList>
            <person name="Young N.D."/>
            <person name="Jex A.R."/>
            <person name="Li B."/>
            <person name="Liu S."/>
            <person name="Yang L."/>
            <person name="Xiong Z."/>
            <person name="Li Y."/>
            <person name="Cantacessi C."/>
            <person name="Hall R.S."/>
            <person name="Xu X."/>
            <person name="Chen F."/>
            <person name="Wu X."/>
            <person name="Zerlotini A."/>
            <person name="Oliveira G."/>
            <person name="Hofmann A."/>
            <person name="Zhang G."/>
            <person name="Fang X."/>
            <person name="Kang Y."/>
            <person name="Campbell B.E."/>
            <person name="Loukas A."/>
            <person name="Ranganathan S."/>
            <person name="Rollinson D."/>
            <person name="Rinaldi G."/>
            <person name="Brindley P.J."/>
            <person name="Yang H."/>
            <person name="Wang J."/>
            <person name="Wang J."/>
            <person name="Gasser R.B."/>
        </authorList>
    </citation>
    <scope>NUCLEOTIDE SEQUENCE</scope>
</reference>
<reference evidence="4" key="4">
    <citation type="journal article" date="2022" name="PLoS Pathog.">
        <title>Chromosome-level genome of Schistosoma haematobium underpins genome-wide explorations of molecular variation.</title>
        <authorList>
            <person name="Stroehlein A.J."/>
            <person name="Korhonen P.K."/>
            <person name="Lee V.V."/>
            <person name="Ralph S.A."/>
            <person name="Mentink-Kane M."/>
            <person name="You H."/>
            <person name="McManus D.P."/>
            <person name="Tchuente L.T."/>
            <person name="Stothard J.R."/>
            <person name="Kaur P."/>
            <person name="Dudchenko O."/>
            <person name="Aiden E.L."/>
            <person name="Yang B."/>
            <person name="Yang H."/>
            <person name="Emery A.M."/>
            <person name="Webster B.L."/>
            <person name="Brindley P.J."/>
            <person name="Rollinson D."/>
            <person name="Chang B.C.H."/>
            <person name="Gasser R.B."/>
            <person name="Young N.D."/>
        </authorList>
    </citation>
    <scope>NUCLEOTIDE SEQUENCE</scope>
</reference>
<feature type="domain" description="ADF-H" evidence="3">
    <location>
        <begin position="235"/>
        <end position="378"/>
    </location>
</feature>
<dbReference type="PROSITE" id="PS00028">
    <property type="entry name" value="ZINC_FINGER_C2H2_1"/>
    <property type="match status" value="1"/>
</dbReference>
<dbReference type="AlphaFoldDB" id="A0A922LUN6"/>
<dbReference type="SUPFAM" id="SSF55753">
    <property type="entry name" value="Actin depolymerizing proteins"/>
    <property type="match status" value="1"/>
</dbReference>
<evidence type="ECO:0000256" key="1">
    <source>
        <dbReference type="ARBA" id="ARBA00006844"/>
    </source>
</evidence>
<dbReference type="Pfam" id="PF00241">
    <property type="entry name" value="Cofilin_ADF"/>
    <property type="match status" value="1"/>
</dbReference>
<dbReference type="InterPro" id="IPR017904">
    <property type="entry name" value="ADF/Cofilin"/>
</dbReference>
<sequence length="378" mass="43499">MYVNDLPSIVQSPMLLYTGDVKIWRVITEDKDACALQAELNNMINWSKEWLMPINAEKCVYMHFGVSKVSSYNIRYVPLPVVRSHKDLEVTVSSDLKTTAHCREVAVKGFRTLWALKRTFTKLDTTMFTIVYTSLVRTKLENCVQAASPCLKEGSYPCSSRTPESIIQTALEKLDLFTLSYRRLRGDLILMYRILRNGFELKLSSLFLPTRLGNLRGHSRRVEKPRTDKIPAAYSTGVKCHRSCIEAFECLKRYKKHRYILFHIEDDKEIKVLCQADRSNHQLISLLVAETYHNFKDSLLKKMDEGEGCYAVYDYEAEGKLPTLIFVSWVPSTLDVKKRMIYAASKSVLKSSLIGIKHEVEANDVDEIEEEELRKKAS</sequence>
<evidence type="ECO:0000313" key="4">
    <source>
        <dbReference type="EMBL" id="KAH9594291.1"/>
    </source>
</evidence>
<name>A0A922LUN6_SCHHA</name>
<accession>A0A922LUN6</accession>
<comment type="caution">
    <text evidence="4">The sequence shown here is derived from an EMBL/GenBank/DDBJ whole genome shotgun (WGS) entry which is preliminary data.</text>
</comment>
<dbReference type="KEGG" id="shx:MS3_00005166"/>
<dbReference type="PANTHER" id="PTHR11913">
    <property type="entry name" value="COFILIN-RELATED"/>
    <property type="match status" value="1"/>
</dbReference>
<dbReference type="GO" id="GO:0003779">
    <property type="term" value="F:actin binding"/>
    <property type="evidence" value="ECO:0007669"/>
    <property type="project" value="UniProtKB-KW"/>
</dbReference>
<dbReference type="InterPro" id="IPR013087">
    <property type="entry name" value="Znf_C2H2_type"/>
</dbReference>
<comment type="similarity">
    <text evidence="1">Belongs to the actin-binding proteins ADF family.</text>
</comment>
<dbReference type="CDD" id="cd11286">
    <property type="entry name" value="ADF_cofilin_like"/>
    <property type="match status" value="1"/>
</dbReference>
<gene>
    <name evidence="4" type="primary">CFL2_1</name>
    <name evidence="4" type="ORF">MS3_00005166</name>
</gene>
<evidence type="ECO:0000259" key="3">
    <source>
        <dbReference type="PROSITE" id="PS51263"/>
    </source>
</evidence>
<dbReference type="PRINTS" id="PR00006">
    <property type="entry name" value="COFILIN"/>
</dbReference>
<protein>
    <submittedName>
        <fullName evidence="4">Cofilin-2</fullName>
    </submittedName>
</protein>
<dbReference type="CTD" id="58546726"/>
<reference evidence="4" key="2">
    <citation type="journal article" date="2019" name="Gigascience">
        <title>High-quality Schistosoma haematobium genome achieved by single-molecule and long-range sequencing.</title>
        <authorList>
            <person name="Stroehlein A.J."/>
            <person name="Korhonen P.K."/>
            <person name="Chong T.M."/>
            <person name="Lim Y.L."/>
            <person name="Chan K.G."/>
            <person name="Webster B."/>
            <person name="Rollinson D."/>
            <person name="Brindley P.J."/>
            <person name="Gasser R.B."/>
            <person name="Young N.D."/>
        </authorList>
    </citation>
    <scope>NUCLEOTIDE SEQUENCE</scope>
</reference>